<feature type="transmembrane region" description="Helical" evidence="2">
    <location>
        <begin position="104"/>
        <end position="124"/>
    </location>
</feature>
<feature type="transmembrane region" description="Helical" evidence="2">
    <location>
        <begin position="434"/>
        <end position="454"/>
    </location>
</feature>
<evidence type="ECO:0000256" key="1">
    <source>
        <dbReference type="SAM" id="MobiDB-lite"/>
    </source>
</evidence>
<keyword evidence="2" id="KW-0812">Transmembrane</keyword>
<dbReference type="Proteomes" id="UP001165065">
    <property type="component" value="Unassembled WGS sequence"/>
</dbReference>
<feature type="transmembrane region" description="Helical" evidence="2">
    <location>
        <begin position="302"/>
        <end position="324"/>
    </location>
</feature>
<keyword evidence="2" id="KW-0472">Membrane</keyword>
<dbReference type="EMBL" id="BRYA01000471">
    <property type="protein sequence ID" value="GMI49173.1"/>
    <property type="molecule type" value="Genomic_DNA"/>
</dbReference>
<sequence>MAQKIVAAPAPSSHPDLSWKDLLDVEHNNRVCTRDLASLLHFVGVPVINLETFRLCLQTIKREEDEAQLDSALRSVFPTKEDTARILQSNSYAHKSRHSRQHMFLGRWFFFLIGLPMMYVEYFIRPSCFYEDAIVKMTRNIFGSLFAIAFWTAIASAVCWFHLDAEEARLEVGAFEGVLLPLVLYICATAQHINREVVRWTAKGVAEYDELQRNLTILRYTLVDELSASSECKTVLELLRNAVVDDQEYAKFIDKPTANQEKRGKTLPRRSSAARYDKETSKQQLHELSNQSRSGLSRIKTLLKNGPSILIQFFVPFMPILSRVSNGGSAFGTSGLAKAIVSCSFFASFFICNLLALEFPDIHNEMIARLLVIRKMLSMPTIPVTLPKNNRSRGGKSDVLLFRFSSRRHIWAWHASLSAYTDYVRYYAPFRTGLMASCIFGIICCASGALYYSFLIGEAFGDDQAVVATSVANHTAPLISVVPESTVMFCCGYAVCMALILAMPLIQMIDLNQKIGKTIPKMLKGLKMRLLQEIDCGEDESEADRRHMRECAELLGILPETLERTELYKTLGVSINAQSLGRLVTIISGALLSSLVRTLINKNVD</sequence>
<comment type="caution">
    <text evidence="3">The sequence shown here is derived from an EMBL/GenBank/DDBJ whole genome shotgun (WGS) entry which is preliminary data.</text>
</comment>
<keyword evidence="4" id="KW-1185">Reference proteome</keyword>
<reference evidence="4" key="1">
    <citation type="journal article" date="2023" name="Commun. Biol.">
        <title>Genome analysis of Parmales, the sister group of diatoms, reveals the evolutionary specialization of diatoms from phago-mixotrophs to photoautotrophs.</title>
        <authorList>
            <person name="Ban H."/>
            <person name="Sato S."/>
            <person name="Yoshikawa S."/>
            <person name="Yamada K."/>
            <person name="Nakamura Y."/>
            <person name="Ichinomiya M."/>
            <person name="Sato N."/>
            <person name="Blanc-Mathieu R."/>
            <person name="Endo H."/>
            <person name="Kuwata A."/>
            <person name="Ogata H."/>
        </authorList>
    </citation>
    <scope>NUCLEOTIDE SEQUENCE [LARGE SCALE GENOMIC DNA]</scope>
</reference>
<feature type="compositionally biased region" description="Basic and acidic residues" evidence="1">
    <location>
        <begin position="275"/>
        <end position="285"/>
    </location>
</feature>
<evidence type="ECO:0000256" key="2">
    <source>
        <dbReference type="SAM" id="Phobius"/>
    </source>
</evidence>
<name>A0A9W7GS71_9STRA</name>
<feature type="region of interest" description="Disordered" evidence="1">
    <location>
        <begin position="260"/>
        <end position="292"/>
    </location>
</feature>
<feature type="transmembrane region" description="Helical" evidence="2">
    <location>
        <begin position="486"/>
        <end position="506"/>
    </location>
</feature>
<keyword evidence="2" id="KW-1133">Transmembrane helix</keyword>
<organism evidence="3 4">
    <name type="scientific">Triparma columacea</name>
    <dbReference type="NCBI Taxonomy" id="722753"/>
    <lineage>
        <taxon>Eukaryota</taxon>
        <taxon>Sar</taxon>
        <taxon>Stramenopiles</taxon>
        <taxon>Ochrophyta</taxon>
        <taxon>Bolidophyceae</taxon>
        <taxon>Parmales</taxon>
        <taxon>Triparmaceae</taxon>
        <taxon>Triparma</taxon>
    </lineage>
</organism>
<evidence type="ECO:0000313" key="4">
    <source>
        <dbReference type="Proteomes" id="UP001165065"/>
    </source>
</evidence>
<feature type="transmembrane region" description="Helical" evidence="2">
    <location>
        <begin position="336"/>
        <end position="357"/>
    </location>
</feature>
<accession>A0A9W7GS71</accession>
<dbReference type="AlphaFoldDB" id="A0A9W7GS71"/>
<feature type="transmembrane region" description="Helical" evidence="2">
    <location>
        <begin position="144"/>
        <end position="163"/>
    </location>
</feature>
<protein>
    <submittedName>
        <fullName evidence="3">Uncharacterized protein</fullName>
    </submittedName>
</protein>
<proteinExistence type="predicted"/>
<gene>
    <name evidence="3" type="ORF">TrCOL_g6106</name>
</gene>
<evidence type="ECO:0000313" key="3">
    <source>
        <dbReference type="EMBL" id="GMI49173.1"/>
    </source>
</evidence>